<dbReference type="CDD" id="cd06799">
    <property type="entry name" value="PDZ_MPP3-MPP4-MPP7-like"/>
    <property type="match status" value="1"/>
</dbReference>
<protein>
    <submittedName>
        <fullName evidence="10">MAGUK p55 subfamily member 7 isoform X1</fullName>
    </submittedName>
</protein>
<keyword evidence="9" id="KW-1185">Reference proteome</keyword>
<dbReference type="Pfam" id="PF02828">
    <property type="entry name" value="L27"/>
    <property type="match status" value="1"/>
</dbReference>
<evidence type="ECO:0000256" key="3">
    <source>
        <dbReference type="PROSITE-ProRule" id="PRU00192"/>
    </source>
</evidence>
<name>A0ABM1VRT5_APLCA</name>
<dbReference type="GeneID" id="101847951"/>
<dbReference type="Pfam" id="PF00625">
    <property type="entry name" value="Guanylate_kin"/>
    <property type="match status" value="1"/>
</dbReference>
<dbReference type="SUPFAM" id="SSF101288">
    <property type="entry name" value="L27 domain"/>
    <property type="match status" value="1"/>
</dbReference>
<dbReference type="Proteomes" id="UP000694888">
    <property type="component" value="Unplaced"/>
</dbReference>
<dbReference type="SMART" id="SM00569">
    <property type="entry name" value="L27"/>
    <property type="match status" value="2"/>
</dbReference>
<evidence type="ECO:0000259" key="6">
    <source>
        <dbReference type="PROSITE" id="PS50052"/>
    </source>
</evidence>
<feature type="domain" description="L27" evidence="8">
    <location>
        <begin position="71"/>
        <end position="124"/>
    </location>
</feature>
<evidence type="ECO:0000259" key="8">
    <source>
        <dbReference type="PROSITE" id="PS51022"/>
    </source>
</evidence>
<evidence type="ECO:0000313" key="9">
    <source>
        <dbReference type="Proteomes" id="UP000694888"/>
    </source>
</evidence>
<dbReference type="Pfam" id="PF00595">
    <property type="entry name" value="PDZ"/>
    <property type="match status" value="1"/>
</dbReference>
<evidence type="ECO:0000313" key="10">
    <source>
        <dbReference type="RefSeq" id="XP_035825127.1"/>
    </source>
</evidence>
<proteinExistence type="inferred from homology"/>
<organism evidence="9 10">
    <name type="scientific">Aplysia californica</name>
    <name type="common">California sea hare</name>
    <dbReference type="NCBI Taxonomy" id="6500"/>
    <lineage>
        <taxon>Eukaryota</taxon>
        <taxon>Metazoa</taxon>
        <taxon>Spiralia</taxon>
        <taxon>Lophotrochozoa</taxon>
        <taxon>Mollusca</taxon>
        <taxon>Gastropoda</taxon>
        <taxon>Heterobranchia</taxon>
        <taxon>Euthyneura</taxon>
        <taxon>Tectipleura</taxon>
        <taxon>Aplysiida</taxon>
        <taxon>Aplysioidea</taxon>
        <taxon>Aplysiidae</taxon>
        <taxon>Aplysia</taxon>
    </lineage>
</organism>
<dbReference type="PROSITE" id="PS51022">
    <property type="entry name" value="L27"/>
    <property type="match status" value="1"/>
</dbReference>
<dbReference type="PROSITE" id="PS50106">
    <property type="entry name" value="PDZ"/>
    <property type="match status" value="1"/>
</dbReference>
<reference evidence="10" key="1">
    <citation type="submission" date="2025-08" db="UniProtKB">
        <authorList>
            <consortium name="RefSeq"/>
        </authorList>
    </citation>
    <scope>IDENTIFICATION</scope>
</reference>
<dbReference type="PROSITE" id="PS50052">
    <property type="entry name" value="GUANYLATE_KINASE_2"/>
    <property type="match status" value="1"/>
</dbReference>
<gene>
    <name evidence="10" type="primary">LOC101847951</name>
</gene>
<dbReference type="InterPro" id="IPR050716">
    <property type="entry name" value="MAGUK"/>
</dbReference>
<accession>A0ABM1VRT5</accession>
<dbReference type="InterPro" id="IPR014775">
    <property type="entry name" value="L27_C"/>
</dbReference>
<dbReference type="InterPro" id="IPR027417">
    <property type="entry name" value="P-loop_NTPase"/>
</dbReference>
<dbReference type="InterPro" id="IPR008145">
    <property type="entry name" value="GK/Ca_channel_bsu"/>
</dbReference>
<evidence type="ECO:0000256" key="2">
    <source>
        <dbReference type="ARBA" id="ARBA00022443"/>
    </source>
</evidence>
<dbReference type="SUPFAM" id="SSF50044">
    <property type="entry name" value="SH3-domain"/>
    <property type="match status" value="1"/>
</dbReference>
<evidence type="ECO:0000259" key="5">
    <source>
        <dbReference type="PROSITE" id="PS50002"/>
    </source>
</evidence>
<dbReference type="SMART" id="SM00228">
    <property type="entry name" value="PDZ"/>
    <property type="match status" value="1"/>
</dbReference>
<dbReference type="SUPFAM" id="SSF52540">
    <property type="entry name" value="P-loop containing nucleoside triphosphate hydrolases"/>
    <property type="match status" value="1"/>
</dbReference>
<dbReference type="Gene3D" id="2.30.30.40">
    <property type="entry name" value="SH3 Domains"/>
    <property type="match status" value="1"/>
</dbReference>
<evidence type="ECO:0000256" key="4">
    <source>
        <dbReference type="SAM" id="MobiDB-lite"/>
    </source>
</evidence>
<dbReference type="InterPro" id="IPR001452">
    <property type="entry name" value="SH3_domain"/>
</dbReference>
<evidence type="ECO:0000256" key="1">
    <source>
        <dbReference type="ARBA" id="ARBA00007014"/>
    </source>
</evidence>
<dbReference type="CDD" id="cd11862">
    <property type="entry name" value="SH3_MPP"/>
    <property type="match status" value="1"/>
</dbReference>
<dbReference type="InterPro" id="IPR036028">
    <property type="entry name" value="SH3-like_dom_sf"/>
</dbReference>
<dbReference type="InterPro" id="IPR036892">
    <property type="entry name" value="L27_dom_sf"/>
</dbReference>
<dbReference type="InterPro" id="IPR008144">
    <property type="entry name" value="Guanylate_kin-like_dom"/>
</dbReference>
<dbReference type="InterPro" id="IPR001478">
    <property type="entry name" value="PDZ"/>
</dbReference>
<dbReference type="PROSITE" id="PS50002">
    <property type="entry name" value="SH3"/>
    <property type="match status" value="1"/>
</dbReference>
<dbReference type="CDD" id="cd00071">
    <property type="entry name" value="GMPK"/>
    <property type="match status" value="1"/>
</dbReference>
<evidence type="ECO:0000259" key="7">
    <source>
        <dbReference type="PROSITE" id="PS50106"/>
    </source>
</evidence>
<feature type="domain" description="PDZ" evidence="7">
    <location>
        <begin position="141"/>
        <end position="218"/>
    </location>
</feature>
<comment type="similarity">
    <text evidence="1">Belongs to the MAGUK family.</text>
</comment>
<dbReference type="PANTHER" id="PTHR23122">
    <property type="entry name" value="MEMBRANE-ASSOCIATED GUANYLATE KINASE MAGUK"/>
    <property type="match status" value="1"/>
</dbReference>
<dbReference type="Gene3D" id="1.10.287.650">
    <property type="entry name" value="L27 domain"/>
    <property type="match status" value="1"/>
</dbReference>
<sequence length="609" mass="69491">MPVNLPLYPHVKIDTDAQKLLVALPTLESRLPNKEPEIHYLRRFLRNRNLHLVLRIYRQFKAQAGSRKPAADFAVSQAADVYCEIRYRIEDAEVRELLGLLSKPHVQALLFCHDKVACEDYEPRFDPVPPGTGEDGTIVKIVRLIKNNEPLGATIYLNEHTGCVEIARVLHGGAAHRSGLLAAGDEVHEINGESVKGLEPDRIVEMLSEVSGSVTLKLVPCMKTNVGRKTKLKMRCLFTFDPDTDEHIPCREAGLAFKMGDILEIVSDEDPTWWQAQRFPSSETAPGPGAVMSPAGLVPSRHYQESVEVMRRVKLREAKHPPLVCPFFLGSISPCRYSPKIPRQKRLRKTMYHIVQSGVFSEYDTDEIPTYEEVELYRPIHPLKIFRPIIFIGPPGVGRNELKRRLKASNPQHFEEVVPYTSREKRPHEEDGKEYNFLSREEMESQIISQKFVEYGEYKNNLYGTSLDSIKSVIQRGKVCLLAPHTQALKFIRTPELRPYIIFIKSPSLDRMKVTRTERRARSTSGDATPPLSVSEGRQMSFERRDSNLQAEEMRDIVEMSSKMEDRYRHLFDSVIINDDLETAATELLGLAARLEREPQWVPVGWAYS</sequence>
<feature type="domain" description="SH3" evidence="5">
    <location>
        <begin position="229"/>
        <end position="308"/>
    </location>
</feature>
<keyword evidence="2 3" id="KW-0728">SH3 domain</keyword>
<dbReference type="RefSeq" id="XP_035825127.1">
    <property type="nucleotide sequence ID" value="XM_035969234.1"/>
</dbReference>
<dbReference type="SUPFAM" id="SSF50156">
    <property type="entry name" value="PDZ domain-like"/>
    <property type="match status" value="1"/>
</dbReference>
<dbReference type="PROSITE" id="PS00856">
    <property type="entry name" value="GUANYLATE_KINASE_1"/>
    <property type="match status" value="1"/>
</dbReference>
<dbReference type="InterPro" id="IPR036034">
    <property type="entry name" value="PDZ_sf"/>
</dbReference>
<dbReference type="Gene3D" id="2.30.42.10">
    <property type="match status" value="1"/>
</dbReference>
<dbReference type="InterPro" id="IPR020590">
    <property type="entry name" value="Guanylate_kinase_CS"/>
</dbReference>
<dbReference type="Gene3D" id="3.40.50.300">
    <property type="entry name" value="P-loop containing nucleotide triphosphate hydrolases"/>
    <property type="match status" value="1"/>
</dbReference>
<feature type="region of interest" description="Disordered" evidence="4">
    <location>
        <begin position="514"/>
        <end position="534"/>
    </location>
</feature>
<dbReference type="SMART" id="SM00072">
    <property type="entry name" value="GuKc"/>
    <property type="match status" value="1"/>
</dbReference>
<feature type="domain" description="Guanylate kinase-like" evidence="6">
    <location>
        <begin position="386"/>
        <end position="593"/>
    </location>
</feature>
<dbReference type="InterPro" id="IPR004172">
    <property type="entry name" value="L27_dom"/>
</dbReference>